<reference evidence="6" key="1">
    <citation type="submission" date="2021-01" db="EMBL/GenBank/DDBJ databases">
        <title>Whole genome shotgun sequence of Actinoplanes cyaneus NBRC 14990.</title>
        <authorList>
            <person name="Komaki H."/>
            <person name="Tamura T."/>
        </authorList>
    </citation>
    <scope>NUCLEOTIDE SEQUENCE</scope>
    <source>
        <strain evidence="6">NBRC 14990</strain>
    </source>
</reference>
<keyword evidence="2" id="KW-0238">DNA-binding</keyword>
<evidence type="ECO:0000259" key="5">
    <source>
        <dbReference type="PROSITE" id="PS50932"/>
    </source>
</evidence>
<proteinExistence type="predicted"/>
<keyword evidence="1" id="KW-0805">Transcription regulation</keyword>
<evidence type="ECO:0000313" key="7">
    <source>
        <dbReference type="Proteomes" id="UP000619479"/>
    </source>
</evidence>
<evidence type="ECO:0000256" key="1">
    <source>
        <dbReference type="ARBA" id="ARBA00023015"/>
    </source>
</evidence>
<dbReference type="PANTHER" id="PTHR30146:SF138">
    <property type="entry name" value="TRANSCRIPTIONAL REGULATORY PROTEIN"/>
    <property type="match status" value="1"/>
</dbReference>
<dbReference type="PROSITE" id="PS50932">
    <property type="entry name" value="HTH_LACI_2"/>
    <property type="match status" value="1"/>
</dbReference>
<feature type="region of interest" description="Disordered" evidence="4">
    <location>
        <begin position="1"/>
        <end position="36"/>
    </location>
</feature>
<dbReference type="Gene3D" id="1.10.260.40">
    <property type="entry name" value="lambda repressor-like DNA-binding domains"/>
    <property type="match status" value="1"/>
</dbReference>
<evidence type="ECO:0000256" key="4">
    <source>
        <dbReference type="SAM" id="MobiDB-lite"/>
    </source>
</evidence>
<organism evidence="6 7">
    <name type="scientific">Actinoplanes cyaneus</name>
    <dbReference type="NCBI Taxonomy" id="52696"/>
    <lineage>
        <taxon>Bacteria</taxon>
        <taxon>Bacillati</taxon>
        <taxon>Actinomycetota</taxon>
        <taxon>Actinomycetes</taxon>
        <taxon>Micromonosporales</taxon>
        <taxon>Micromonosporaceae</taxon>
        <taxon>Actinoplanes</taxon>
    </lineage>
</organism>
<sequence>MREGPTRQGHTQPGQTQPGQTPGHTQPSRTQPGQTRRTLQDLATAAGLSLAATSYALRGVRGSSATIERVRTLAAELGYTVDPIARALASGRTGSVGVSGSLRDLWQQDLSVMLTRALRSQGRYATIADADADPEQERLIVEQFAAQRVDGALVSPVDPAADYWRLLGPEVPVVSIGDALIARPGSGSVLFDNDYGVRTALAHLTELGHRRIGLLAPSLPTTPGRPAEVLASEVAAGLGIELIVVAAPAATTEAVTVVAAMLAGAGRPTAVFCLTDSLAFAVYRAAREAGLRIPADLSVVGYDDHQLAVLVEPGLTTMAWDEDAIVEAAVAQLDEPADAPMFRPELIVRRSTSPIAAAR</sequence>
<name>A0A919ILF1_9ACTN</name>
<dbReference type="Gene3D" id="3.40.50.2300">
    <property type="match status" value="2"/>
</dbReference>
<dbReference type="Pfam" id="PF13377">
    <property type="entry name" value="Peripla_BP_3"/>
    <property type="match status" value="1"/>
</dbReference>
<dbReference type="GO" id="GO:0003700">
    <property type="term" value="F:DNA-binding transcription factor activity"/>
    <property type="evidence" value="ECO:0007669"/>
    <property type="project" value="TreeGrafter"/>
</dbReference>
<dbReference type="SUPFAM" id="SSF53822">
    <property type="entry name" value="Periplasmic binding protein-like I"/>
    <property type="match status" value="1"/>
</dbReference>
<evidence type="ECO:0000256" key="2">
    <source>
        <dbReference type="ARBA" id="ARBA00023125"/>
    </source>
</evidence>
<feature type="compositionally biased region" description="Low complexity" evidence="4">
    <location>
        <begin position="1"/>
        <end position="27"/>
    </location>
</feature>
<dbReference type="EMBL" id="BOMH01000041">
    <property type="protein sequence ID" value="GID67869.1"/>
    <property type="molecule type" value="Genomic_DNA"/>
</dbReference>
<evidence type="ECO:0000313" key="6">
    <source>
        <dbReference type="EMBL" id="GID67869.1"/>
    </source>
</evidence>
<dbReference type="Proteomes" id="UP000619479">
    <property type="component" value="Unassembled WGS sequence"/>
</dbReference>
<protein>
    <submittedName>
        <fullName evidence="6">LacI family transcriptional regulator</fullName>
    </submittedName>
</protein>
<dbReference type="InterPro" id="IPR000843">
    <property type="entry name" value="HTH_LacI"/>
</dbReference>
<dbReference type="SUPFAM" id="SSF47413">
    <property type="entry name" value="lambda repressor-like DNA-binding domains"/>
    <property type="match status" value="1"/>
</dbReference>
<keyword evidence="7" id="KW-1185">Reference proteome</keyword>
<dbReference type="CDD" id="cd01392">
    <property type="entry name" value="HTH_LacI"/>
    <property type="match status" value="1"/>
</dbReference>
<feature type="domain" description="HTH lacI-type" evidence="5">
    <location>
        <begin position="37"/>
        <end position="90"/>
    </location>
</feature>
<dbReference type="GO" id="GO:0000976">
    <property type="term" value="F:transcription cis-regulatory region binding"/>
    <property type="evidence" value="ECO:0007669"/>
    <property type="project" value="TreeGrafter"/>
</dbReference>
<comment type="caution">
    <text evidence="6">The sequence shown here is derived from an EMBL/GenBank/DDBJ whole genome shotgun (WGS) entry which is preliminary data.</text>
</comment>
<accession>A0A919ILF1</accession>
<dbReference type="InterPro" id="IPR046335">
    <property type="entry name" value="LacI/GalR-like_sensor"/>
</dbReference>
<dbReference type="AlphaFoldDB" id="A0A919ILF1"/>
<dbReference type="PANTHER" id="PTHR30146">
    <property type="entry name" value="LACI-RELATED TRANSCRIPTIONAL REPRESSOR"/>
    <property type="match status" value="1"/>
</dbReference>
<dbReference type="SMART" id="SM00354">
    <property type="entry name" value="HTH_LACI"/>
    <property type="match status" value="1"/>
</dbReference>
<dbReference type="CDD" id="cd06267">
    <property type="entry name" value="PBP1_LacI_sugar_binding-like"/>
    <property type="match status" value="1"/>
</dbReference>
<gene>
    <name evidence="6" type="primary">lacI_13</name>
    <name evidence="6" type="ORF">Acy02nite_57500</name>
</gene>
<keyword evidence="3" id="KW-0804">Transcription</keyword>
<dbReference type="RefSeq" id="WP_203746061.1">
    <property type="nucleotide sequence ID" value="NZ_BAAAUC010000008.1"/>
</dbReference>
<dbReference type="InterPro" id="IPR010982">
    <property type="entry name" value="Lambda_DNA-bd_dom_sf"/>
</dbReference>
<evidence type="ECO:0000256" key="3">
    <source>
        <dbReference type="ARBA" id="ARBA00023163"/>
    </source>
</evidence>
<dbReference type="InterPro" id="IPR028082">
    <property type="entry name" value="Peripla_BP_I"/>
</dbReference>